<proteinExistence type="predicted"/>
<evidence type="ECO:0000313" key="2">
    <source>
        <dbReference type="Proteomes" id="UP001341840"/>
    </source>
</evidence>
<dbReference type="EMBL" id="JASCZI010120880">
    <property type="protein sequence ID" value="MED6156771.1"/>
    <property type="molecule type" value="Genomic_DNA"/>
</dbReference>
<evidence type="ECO:0000313" key="1">
    <source>
        <dbReference type="EMBL" id="MED6156771.1"/>
    </source>
</evidence>
<reference evidence="1 2" key="1">
    <citation type="journal article" date="2023" name="Plants (Basel)">
        <title>Bridging the Gap: Combining Genomics and Transcriptomics Approaches to Understand Stylosanthes scabra, an Orphan Legume from the Brazilian Caatinga.</title>
        <authorList>
            <person name="Ferreira-Neto J.R.C."/>
            <person name="da Silva M.D."/>
            <person name="Binneck E."/>
            <person name="de Melo N.F."/>
            <person name="da Silva R.H."/>
            <person name="de Melo A.L.T.M."/>
            <person name="Pandolfi V."/>
            <person name="Bustamante F.O."/>
            <person name="Brasileiro-Vidal A.C."/>
            <person name="Benko-Iseppon A.M."/>
        </authorList>
    </citation>
    <scope>NUCLEOTIDE SEQUENCE [LARGE SCALE GENOMIC DNA]</scope>
    <source>
        <tissue evidence="1">Leaves</tissue>
    </source>
</reference>
<keyword evidence="2" id="KW-1185">Reference proteome</keyword>
<gene>
    <name evidence="1" type="ORF">PIB30_017583</name>
</gene>
<comment type="caution">
    <text evidence="1">The sequence shown here is derived from an EMBL/GenBank/DDBJ whole genome shotgun (WGS) entry which is preliminary data.</text>
</comment>
<accession>A0ABU6U6L2</accession>
<protein>
    <submittedName>
        <fullName evidence="1">Uncharacterized protein</fullName>
    </submittedName>
</protein>
<dbReference type="Proteomes" id="UP001341840">
    <property type="component" value="Unassembled WGS sequence"/>
</dbReference>
<organism evidence="1 2">
    <name type="scientific">Stylosanthes scabra</name>
    <dbReference type="NCBI Taxonomy" id="79078"/>
    <lineage>
        <taxon>Eukaryota</taxon>
        <taxon>Viridiplantae</taxon>
        <taxon>Streptophyta</taxon>
        <taxon>Embryophyta</taxon>
        <taxon>Tracheophyta</taxon>
        <taxon>Spermatophyta</taxon>
        <taxon>Magnoliopsida</taxon>
        <taxon>eudicotyledons</taxon>
        <taxon>Gunneridae</taxon>
        <taxon>Pentapetalae</taxon>
        <taxon>rosids</taxon>
        <taxon>fabids</taxon>
        <taxon>Fabales</taxon>
        <taxon>Fabaceae</taxon>
        <taxon>Papilionoideae</taxon>
        <taxon>50 kb inversion clade</taxon>
        <taxon>dalbergioids sensu lato</taxon>
        <taxon>Dalbergieae</taxon>
        <taxon>Pterocarpus clade</taxon>
        <taxon>Stylosanthes</taxon>
    </lineage>
</organism>
<name>A0ABU6U6L2_9FABA</name>
<sequence length="138" mass="15140">MWPNNLNTIPGPVNMPMGTYPIYGNHNLGEDSTSFYSGTAPYTYTYGQDSTSFYSGAGGPKKVGVSKKSSLLKAFPESNHDEGQRRKDEVVSQVVKQAMLSSNARVQHNKGLINSNGNTSGFLNHCIIFMNYKLPNLD</sequence>